<feature type="compositionally biased region" description="Acidic residues" evidence="1">
    <location>
        <begin position="203"/>
        <end position="215"/>
    </location>
</feature>
<keyword evidence="4" id="KW-1185">Reference proteome</keyword>
<evidence type="ECO:0000259" key="2">
    <source>
        <dbReference type="SMART" id="SM00743"/>
    </source>
</evidence>
<dbReference type="Proteomes" id="UP000479710">
    <property type="component" value="Unassembled WGS sequence"/>
</dbReference>
<proteinExistence type="predicted"/>
<name>A0A6G1EEJ1_9ORYZ</name>
<reference evidence="3 4" key="1">
    <citation type="submission" date="2019-11" db="EMBL/GenBank/DDBJ databases">
        <title>Whole genome sequence of Oryza granulata.</title>
        <authorList>
            <person name="Li W."/>
        </authorList>
    </citation>
    <scope>NUCLEOTIDE SEQUENCE [LARGE SCALE GENOMIC DNA]</scope>
    <source>
        <strain evidence="4">cv. Menghai</strain>
        <tissue evidence="3">Leaf</tissue>
    </source>
</reference>
<comment type="caution">
    <text evidence="3">The sequence shown here is derived from an EMBL/GenBank/DDBJ whole genome shotgun (WGS) entry which is preliminary data.</text>
</comment>
<accession>A0A6G1EEJ1</accession>
<dbReference type="PANTHER" id="PTHR36805:SF7">
    <property type="entry name" value="AGENET DOMAIN-CONTAINING PROTEIN"/>
    <property type="match status" value="1"/>
</dbReference>
<feature type="region of interest" description="Disordered" evidence="1">
    <location>
        <begin position="196"/>
        <end position="276"/>
    </location>
</feature>
<dbReference type="PANTHER" id="PTHR36805">
    <property type="entry name" value="AGENET DOMAIN-CONTAINING PROTEIN"/>
    <property type="match status" value="1"/>
</dbReference>
<dbReference type="EMBL" id="SPHZ02000003">
    <property type="protein sequence ID" value="KAF0923169.1"/>
    <property type="molecule type" value="Genomic_DNA"/>
</dbReference>
<evidence type="ECO:0000313" key="4">
    <source>
        <dbReference type="Proteomes" id="UP000479710"/>
    </source>
</evidence>
<feature type="compositionally biased region" description="Polar residues" evidence="1">
    <location>
        <begin position="220"/>
        <end position="250"/>
    </location>
</feature>
<organism evidence="3 4">
    <name type="scientific">Oryza meyeriana var. granulata</name>
    <dbReference type="NCBI Taxonomy" id="110450"/>
    <lineage>
        <taxon>Eukaryota</taxon>
        <taxon>Viridiplantae</taxon>
        <taxon>Streptophyta</taxon>
        <taxon>Embryophyta</taxon>
        <taxon>Tracheophyta</taxon>
        <taxon>Spermatophyta</taxon>
        <taxon>Magnoliopsida</taxon>
        <taxon>Liliopsida</taxon>
        <taxon>Poales</taxon>
        <taxon>Poaceae</taxon>
        <taxon>BOP clade</taxon>
        <taxon>Oryzoideae</taxon>
        <taxon>Oryzeae</taxon>
        <taxon>Oryzinae</taxon>
        <taxon>Oryza</taxon>
        <taxon>Oryza meyeriana</taxon>
    </lineage>
</organism>
<dbReference type="InterPro" id="IPR014002">
    <property type="entry name" value="Agenet_dom_plant"/>
</dbReference>
<feature type="domain" description="Agenet" evidence="2">
    <location>
        <begin position="109"/>
        <end position="169"/>
    </location>
</feature>
<dbReference type="SMART" id="SM00743">
    <property type="entry name" value="Agenet"/>
    <property type="match status" value="1"/>
</dbReference>
<gene>
    <name evidence="3" type="ORF">E2562_003383</name>
</gene>
<feature type="compositionally biased region" description="Low complexity" evidence="1">
    <location>
        <begin position="251"/>
        <end position="261"/>
    </location>
</feature>
<evidence type="ECO:0000313" key="3">
    <source>
        <dbReference type="EMBL" id="KAF0923169.1"/>
    </source>
</evidence>
<dbReference type="Pfam" id="PF05641">
    <property type="entry name" value="Agenet"/>
    <property type="match status" value="1"/>
</dbReference>
<dbReference type="InterPro" id="IPR008395">
    <property type="entry name" value="Agenet-like_dom"/>
</dbReference>
<dbReference type="AlphaFoldDB" id="A0A6G1EEJ1"/>
<sequence>MDLILPFRKGDFAESKSFINGYKGAWFRCKINDMRVTETGDLEYFLEYVDYPDEEKTWTKVFEKNPAYGKRNSNASRECMLRPSFPELYRGDQVPEQLPKSNVIVSVCDTPKVGDLIEWLSEGSYWTAKITKLLSEDMVKVQLLKPPIGEGGCYPAYCKDIRPALDWFLEKGWTVPLSQANGRCWYAARLIHHRSDTQKSSSDEEATSDDNEEEAWTSLKRASNTSQETPGSSNLEITSDTTATSSLNSQTATIATTTGITRPSPVSKSLGHSGHSHGAQAAVTFTVNQVPTVPAGNYGYKYANPQIH</sequence>
<evidence type="ECO:0000256" key="1">
    <source>
        <dbReference type="SAM" id="MobiDB-lite"/>
    </source>
</evidence>
<protein>
    <recommendedName>
        <fullName evidence="2">Agenet domain-containing protein</fullName>
    </recommendedName>
</protein>
<dbReference type="OrthoDB" id="1894168at2759"/>